<reference evidence="6 7" key="1">
    <citation type="journal article" date="2016" name="Genome Biol. Evol.">
        <title>Draft genome sequence of an aflatoxigenic Aspergillus species, A. bombycis.</title>
        <authorList>
            <person name="Moore G.G."/>
            <person name="Mack B.M."/>
            <person name="Beltz S.B."/>
            <person name="Gilbert M.K."/>
        </authorList>
    </citation>
    <scope>NUCLEOTIDE SEQUENCE [LARGE SCALE GENOMIC DNA]</scope>
    <source>
        <strain evidence="7">NRRL 26010</strain>
    </source>
</reference>
<feature type="transmembrane region" description="Helical" evidence="5">
    <location>
        <begin position="207"/>
        <end position="226"/>
    </location>
</feature>
<dbReference type="PANTHER" id="PTHR31465:SF11">
    <property type="entry name" value="DOMAIN PROTEIN, PUTATIVE (AFU_ORTHOLOGUE AFUA_3G10770)-RELATED"/>
    <property type="match status" value="1"/>
</dbReference>
<comment type="caution">
    <text evidence="6">The sequence shown here is derived from an EMBL/GenBank/DDBJ whole genome shotgun (WGS) entry which is preliminary data.</text>
</comment>
<organism evidence="6 7">
    <name type="scientific">Aspergillus bombycis</name>
    <dbReference type="NCBI Taxonomy" id="109264"/>
    <lineage>
        <taxon>Eukaryota</taxon>
        <taxon>Fungi</taxon>
        <taxon>Dikarya</taxon>
        <taxon>Ascomycota</taxon>
        <taxon>Pezizomycotina</taxon>
        <taxon>Eurotiomycetes</taxon>
        <taxon>Eurotiomycetidae</taxon>
        <taxon>Eurotiales</taxon>
        <taxon>Aspergillaceae</taxon>
        <taxon>Aspergillus</taxon>
    </lineage>
</organism>
<dbReference type="STRING" id="109264.A0A1F7ZK85"/>
<feature type="transmembrane region" description="Helical" evidence="5">
    <location>
        <begin position="94"/>
        <end position="117"/>
    </location>
</feature>
<gene>
    <name evidence="6" type="ORF">ABOM_011446</name>
</gene>
<feature type="transmembrane region" description="Helical" evidence="5">
    <location>
        <begin position="29"/>
        <end position="48"/>
    </location>
</feature>
<proteinExistence type="predicted"/>
<dbReference type="RefSeq" id="XP_022383569.1">
    <property type="nucleotide sequence ID" value="XM_022538574.1"/>
</dbReference>
<evidence type="ECO:0000313" key="7">
    <source>
        <dbReference type="Proteomes" id="UP000179179"/>
    </source>
</evidence>
<dbReference type="PANTHER" id="PTHR31465">
    <property type="entry name" value="PROTEIN RTA1-RELATED"/>
    <property type="match status" value="1"/>
</dbReference>
<evidence type="ECO:0000256" key="1">
    <source>
        <dbReference type="ARBA" id="ARBA00004141"/>
    </source>
</evidence>
<dbReference type="EMBL" id="LYCR01000173">
    <property type="protein sequence ID" value="OGM39852.1"/>
    <property type="molecule type" value="Genomic_DNA"/>
</dbReference>
<dbReference type="Proteomes" id="UP000179179">
    <property type="component" value="Unassembled WGS sequence"/>
</dbReference>
<evidence type="ECO:0000256" key="5">
    <source>
        <dbReference type="SAM" id="Phobius"/>
    </source>
</evidence>
<evidence type="ECO:0000313" key="6">
    <source>
        <dbReference type="EMBL" id="OGM39852.1"/>
    </source>
</evidence>
<accession>A0A1F7ZK85</accession>
<dbReference type="GO" id="GO:0000324">
    <property type="term" value="C:fungal-type vacuole"/>
    <property type="evidence" value="ECO:0007669"/>
    <property type="project" value="TreeGrafter"/>
</dbReference>
<dbReference type="AlphaFoldDB" id="A0A1F7ZK85"/>
<evidence type="ECO:0000256" key="2">
    <source>
        <dbReference type="ARBA" id="ARBA00022692"/>
    </source>
</evidence>
<comment type="subcellular location">
    <subcellularLocation>
        <location evidence="1">Membrane</location>
        <topology evidence="1">Multi-pass membrane protein</topology>
    </subcellularLocation>
</comment>
<name>A0A1F7ZK85_9EURO</name>
<sequence>MADSQSDLTGGCHPLIDGYNTPYGYLPTFAPGAAFCVLFGLLAGIHMVQAIWKRTWWTLLLTVGCITEVFGWAARIWSTQCPYNLNAFLMQFSTLIIAPTFFSAAIYIFLGCFVRIVGRASSYLGPKSYLWTFGICDIISIVIQGVGGGIASADSKKIDGNLDNGSHIMLAGVAFQLFSMAIFMICACDVFYRVYCHDLPVPGGSANLWLGVLVSTTTCIFIRCIYRTVELGQGPGGYLLLHESYLISLDAVMMVLLVAIFAIFHPGWLVSTKKEFIPLGEVQLLNRESRS</sequence>
<dbReference type="GeneID" id="34454836"/>
<dbReference type="GO" id="GO:0005886">
    <property type="term" value="C:plasma membrane"/>
    <property type="evidence" value="ECO:0007669"/>
    <property type="project" value="TreeGrafter"/>
</dbReference>
<dbReference type="OrthoDB" id="4521223at2759"/>
<keyword evidence="2 5" id="KW-0812">Transmembrane</keyword>
<evidence type="ECO:0000256" key="4">
    <source>
        <dbReference type="ARBA" id="ARBA00023136"/>
    </source>
</evidence>
<feature type="transmembrane region" description="Helical" evidence="5">
    <location>
        <begin position="173"/>
        <end position="195"/>
    </location>
</feature>
<protein>
    <submittedName>
        <fullName evidence="6">RTA1 domain protein</fullName>
    </submittedName>
</protein>
<feature type="transmembrane region" description="Helical" evidence="5">
    <location>
        <begin position="129"/>
        <end position="153"/>
    </location>
</feature>
<feature type="transmembrane region" description="Helical" evidence="5">
    <location>
        <begin position="55"/>
        <end position="74"/>
    </location>
</feature>
<dbReference type="InterPro" id="IPR007568">
    <property type="entry name" value="RTA1"/>
</dbReference>
<feature type="transmembrane region" description="Helical" evidence="5">
    <location>
        <begin position="246"/>
        <end position="264"/>
    </location>
</feature>
<dbReference type="Pfam" id="PF04479">
    <property type="entry name" value="RTA1"/>
    <property type="match status" value="1"/>
</dbReference>
<evidence type="ECO:0000256" key="3">
    <source>
        <dbReference type="ARBA" id="ARBA00022989"/>
    </source>
</evidence>
<keyword evidence="7" id="KW-1185">Reference proteome</keyword>
<keyword evidence="4 5" id="KW-0472">Membrane</keyword>
<keyword evidence="3 5" id="KW-1133">Transmembrane helix</keyword>